<accession>A0A2R4M4N0</accession>
<dbReference type="EMBL" id="CP028475">
    <property type="protein sequence ID" value="AVW92002.1"/>
    <property type="molecule type" value="Genomic_DNA"/>
</dbReference>
<dbReference type="GO" id="GO:0003677">
    <property type="term" value="F:DNA binding"/>
    <property type="evidence" value="ECO:0007669"/>
    <property type="project" value="UniProtKB-KW"/>
</dbReference>
<dbReference type="Proteomes" id="UP000241447">
    <property type="component" value="Chromosome"/>
</dbReference>
<dbReference type="Gene3D" id="1.10.10.10">
    <property type="entry name" value="Winged helix-like DNA-binding domain superfamily/Winged helix DNA-binding domain"/>
    <property type="match status" value="1"/>
</dbReference>
<evidence type="ECO:0000259" key="5">
    <source>
        <dbReference type="PROSITE" id="PS50931"/>
    </source>
</evidence>
<keyword evidence="4" id="KW-0804">Transcription</keyword>
<reference evidence="6 7" key="1">
    <citation type="submission" date="2018-03" db="EMBL/GenBank/DDBJ databases">
        <title>The Complete Genome of Celeribacter baekdonensis strain LH4, a Thiosulfate-Oxidizing Alphaproteobacterium Isolated from Gulf of Mexico Continental Slope Sediments.</title>
        <authorList>
            <person name="Flood B.E."/>
            <person name="Bailey J.V."/>
            <person name="Leprich D."/>
        </authorList>
    </citation>
    <scope>NUCLEOTIDE SEQUENCE [LARGE SCALE GENOMIC DNA]</scope>
    <source>
        <strain evidence="6 7">LH4</strain>
    </source>
</reference>
<dbReference type="Gene3D" id="3.40.190.290">
    <property type="match status" value="1"/>
</dbReference>
<keyword evidence="3" id="KW-0238">DNA-binding</keyword>
<proteinExistence type="inferred from homology"/>
<dbReference type="Pfam" id="PF00126">
    <property type="entry name" value="HTH_1"/>
    <property type="match status" value="1"/>
</dbReference>
<evidence type="ECO:0000313" key="6">
    <source>
        <dbReference type="EMBL" id="AVW92002.1"/>
    </source>
</evidence>
<comment type="similarity">
    <text evidence="1">Belongs to the LysR transcriptional regulatory family.</text>
</comment>
<dbReference type="InterPro" id="IPR005119">
    <property type="entry name" value="LysR_subst-bd"/>
</dbReference>
<gene>
    <name evidence="6" type="ORF">DA792_13710</name>
</gene>
<dbReference type="InterPro" id="IPR000847">
    <property type="entry name" value="LysR_HTH_N"/>
</dbReference>
<evidence type="ECO:0000313" key="7">
    <source>
        <dbReference type="Proteomes" id="UP000241447"/>
    </source>
</evidence>
<dbReference type="SUPFAM" id="SSF53850">
    <property type="entry name" value="Periplasmic binding protein-like II"/>
    <property type="match status" value="1"/>
</dbReference>
<feature type="domain" description="HTH lysR-type" evidence="5">
    <location>
        <begin position="16"/>
        <end position="60"/>
    </location>
</feature>
<dbReference type="PANTHER" id="PTHR30419:SF8">
    <property type="entry name" value="NITROGEN ASSIMILATION TRANSCRIPTIONAL ACTIVATOR-RELATED"/>
    <property type="match status" value="1"/>
</dbReference>
<dbReference type="GO" id="GO:0005829">
    <property type="term" value="C:cytosol"/>
    <property type="evidence" value="ECO:0007669"/>
    <property type="project" value="TreeGrafter"/>
</dbReference>
<dbReference type="InterPro" id="IPR036390">
    <property type="entry name" value="WH_DNA-bd_sf"/>
</dbReference>
<dbReference type="PROSITE" id="PS50931">
    <property type="entry name" value="HTH_LYSR"/>
    <property type="match status" value="1"/>
</dbReference>
<dbReference type="GO" id="GO:0003700">
    <property type="term" value="F:DNA-binding transcription factor activity"/>
    <property type="evidence" value="ECO:0007669"/>
    <property type="project" value="InterPro"/>
</dbReference>
<dbReference type="RefSeq" id="WP_107720421.1">
    <property type="nucleotide sequence ID" value="NZ_CP028475.1"/>
</dbReference>
<sequence>MKVNDHRIHFLYEAWRSGSMRAAADLLEIAPSSVSRQIAQLETEIGTPLIEHGRREISLTDAGHAVIDYYRARQTGLELLEGQLLEISTARTGHVEIAIGEGFLGPALYDTLDDFMDDYSGISLTVSVTDTTKMMRLLLEDEVHFGVGFHPVSHPQIVSRYRATVPLMAIMNTEHSLSQRRSMTMEELCAEPLALMGPNFRIRQMIDEAAINNGLMISPVVTSNSIALLARMALADRAITVLPAFSVSAELASGQLSAVSIQTPQLQSVYVHLLARRNRRFPAHLSELADQIRKRLLPSALSSSNE</sequence>
<keyword evidence="2" id="KW-0805">Transcription regulation</keyword>
<dbReference type="InterPro" id="IPR036388">
    <property type="entry name" value="WH-like_DNA-bd_sf"/>
</dbReference>
<protein>
    <recommendedName>
        <fullName evidence="5">HTH lysR-type domain-containing protein</fullName>
    </recommendedName>
</protein>
<evidence type="ECO:0000256" key="4">
    <source>
        <dbReference type="ARBA" id="ARBA00023163"/>
    </source>
</evidence>
<evidence type="ECO:0000256" key="3">
    <source>
        <dbReference type="ARBA" id="ARBA00023125"/>
    </source>
</evidence>
<name>A0A2R4M4N0_9RHOB</name>
<dbReference type="Pfam" id="PF03466">
    <property type="entry name" value="LysR_substrate"/>
    <property type="match status" value="1"/>
</dbReference>
<evidence type="ECO:0000256" key="2">
    <source>
        <dbReference type="ARBA" id="ARBA00023015"/>
    </source>
</evidence>
<evidence type="ECO:0000256" key="1">
    <source>
        <dbReference type="ARBA" id="ARBA00009437"/>
    </source>
</evidence>
<dbReference type="OrthoDB" id="8479357at2"/>
<dbReference type="KEGG" id="cbak:DA792_13710"/>
<dbReference type="PANTHER" id="PTHR30419">
    <property type="entry name" value="HTH-TYPE TRANSCRIPTIONAL REGULATOR YBHD"/>
    <property type="match status" value="1"/>
</dbReference>
<organism evidence="6 7">
    <name type="scientific">Celeribacter baekdonensis</name>
    <dbReference type="NCBI Taxonomy" id="875171"/>
    <lineage>
        <taxon>Bacteria</taxon>
        <taxon>Pseudomonadati</taxon>
        <taxon>Pseudomonadota</taxon>
        <taxon>Alphaproteobacteria</taxon>
        <taxon>Rhodobacterales</taxon>
        <taxon>Roseobacteraceae</taxon>
        <taxon>Celeribacter</taxon>
    </lineage>
</organism>
<dbReference type="SUPFAM" id="SSF46785">
    <property type="entry name" value="Winged helix' DNA-binding domain"/>
    <property type="match status" value="1"/>
</dbReference>
<dbReference type="InterPro" id="IPR050950">
    <property type="entry name" value="HTH-type_LysR_regulators"/>
</dbReference>
<dbReference type="AlphaFoldDB" id="A0A2R4M4N0"/>